<proteinExistence type="predicted"/>
<gene>
    <name evidence="3" type="ORF">FB45DRAFT_927036</name>
</gene>
<dbReference type="PANTHER" id="PTHR34883:SF15">
    <property type="entry name" value="EXTRACELLULAR SERINE-RICH PROTEIN"/>
    <property type="match status" value="1"/>
</dbReference>
<dbReference type="PANTHER" id="PTHR34883">
    <property type="entry name" value="SERINE-RICH PROTEIN, PUTATIVE-RELATED-RELATED"/>
    <property type="match status" value="1"/>
</dbReference>
<comment type="caution">
    <text evidence="3">The sequence shown here is derived from an EMBL/GenBank/DDBJ whole genome shotgun (WGS) entry which is preliminary data.</text>
</comment>
<feature type="region of interest" description="Disordered" evidence="1">
    <location>
        <begin position="189"/>
        <end position="232"/>
    </location>
</feature>
<organism evidence="3 4">
    <name type="scientific">Roridomyces roridus</name>
    <dbReference type="NCBI Taxonomy" id="1738132"/>
    <lineage>
        <taxon>Eukaryota</taxon>
        <taxon>Fungi</taxon>
        <taxon>Dikarya</taxon>
        <taxon>Basidiomycota</taxon>
        <taxon>Agaricomycotina</taxon>
        <taxon>Agaricomycetes</taxon>
        <taxon>Agaricomycetidae</taxon>
        <taxon>Agaricales</taxon>
        <taxon>Marasmiineae</taxon>
        <taxon>Mycenaceae</taxon>
        <taxon>Roridomyces</taxon>
    </lineage>
</organism>
<evidence type="ECO:0000256" key="1">
    <source>
        <dbReference type="SAM" id="MobiDB-lite"/>
    </source>
</evidence>
<evidence type="ECO:0000256" key="2">
    <source>
        <dbReference type="SAM" id="SignalP"/>
    </source>
</evidence>
<name>A0AAD7FIK2_9AGAR</name>
<feature type="compositionally biased region" description="Low complexity" evidence="1">
    <location>
        <begin position="193"/>
        <end position="215"/>
    </location>
</feature>
<dbReference type="Proteomes" id="UP001221142">
    <property type="component" value="Unassembled WGS sequence"/>
</dbReference>
<feature type="chain" id="PRO_5042145867" description="Extracellular serine-rich protein" evidence="2">
    <location>
        <begin position="19"/>
        <end position="248"/>
    </location>
</feature>
<dbReference type="CDD" id="cd00920">
    <property type="entry name" value="Cupredoxin"/>
    <property type="match status" value="1"/>
</dbReference>
<dbReference type="InterPro" id="IPR008972">
    <property type="entry name" value="Cupredoxin"/>
</dbReference>
<feature type="signal peptide" evidence="2">
    <location>
        <begin position="1"/>
        <end position="18"/>
    </location>
</feature>
<keyword evidence="2" id="KW-0732">Signal</keyword>
<evidence type="ECO:0000313" key="3">
    <source>
        <dbReference type="EMBL" id="KAJ7622121.1"/>
    </source>
</evidence>
<dbReference type="SUPFAM" id="SSF49503">
    <property type="entry name" value="Cupredoxins"/>
    <property type="match status" value="1"/>
</dbReference>
<dbReference type="Gene3D" id="2.60.40.420">
    <property type="entry name" value="Cupredoxins - blue copper proteins"/>
    <property type="match status" value="1"/>
</dbReference>
<reference evidence="3" key="1">
    <citation type="submission" date="2023-03" db="EMBL/GenBank/DDBJ databases">
        <title>Massive genome expansion in bonnet fungi (Mycena s.s.) driven by repeated elements and novel gene families across ecological guilds.</title>
        <authorList>
            <consortium name="Lawrence Berkeley National Laboratory"/>
            <person name="Harder C.B."/>
            <person name="Miyauchi S."/>
            <person name="Viragh M."/>
            <person name="Kuo A."/>
            <person name="Thoen E."/>
            <person name="Andreopoulos B."/>
            <person name="Lu D."/>
            <person name="Skrede I."/>
            <person name="Drula E."/>
            <person name="Henrissat B."/>
            <person name="Morin E."/>
            <person name="Kohler A."/>
            <person name="Barry K."/>
            <person name="LaButti K."/>
            <person name="Morin E."/>
            <person name="Salamov A."/>
            <person name="Lipzen A."/>
            <person name="Mereny Z."/>
            <person name="Hegedus B."/>
            <person name="Baldrian P."/>
            <person name="Stursova M."/>
            <person name="Weitz H."/>
            <person name="Taylor A."/>
            <person name="Grigoriev I.V."/>
            <person name="Nagy L.G."/>
            <person name="Martin F."/>
            <person name="Kauserud H."/>
        </authorList>
    </citation>
    <scope>NUCLEOTIDE SEQUENCE</scope>
    <source>
        <strain evidence="3">9284</strain>
    </source>
</reference>
<keyword evidence="4" id="KW-1185">Reference proteome</keyword>
<protein>
    <recommendedName>
        <fullName evidence="5">Extracellular serine-rich protein</fullName>
    </recommendedName>
</protein>
<dbReference type="AlphaFoldDB" id="A0AAD7FIK2"/>
<dbReference type="EMBL" id="JARKIF010000015">
    <property type="protein sequence ID" value="KAJ7622121.1"/>
    <property type="molecule type" value="Genomic_DNA"/>
</dbReference>
<evidence type="ECO:0008006" key="5">
    <source>
        <dbReference type="Google" id="ProtNLM"/>
    </source>
</evidence>
<dbReference type="InterPro" id="IPR052953">
    <property type="entry name" value="Ser-rich/MCO-related"/>
</dbReference>
<accession>A0AAD7FIK2</accession>
<evidence type="ECO:0000313" key="4">
    <source>
        <dbReference type="Proteomes" id="UP001221142"/>
    </source>
</evidence>
<sequence>MFVSALIAAGSAVLMVSAQTIHQVLVGASAGFPSDTAELGFEPSIVTANVGDIVQFIFADTPDAAGNHSVTQSSFATPCEAIPGGFDSGWVFNDDPNSPAPTWNPTITTSAPVWFYCKQLKSFAGAPHCPLHMVGVINIGAKSFDNFAGAASTATTVVQTEGPLSGVGAFATAAPNVVGPLQSLLNPFATPLSQTASPSSSTQGSHSHSSSAPPSNFRTGNHRRYSRRDGPPFDWRARFMVVDAQTPS</sequence>